<sequence length="280" mass="31543">MDKVEIFAIKLTDISEVNKKDLYWKSNAYNQVKAAAELTIKHLSSYLESLLTKTQKKNIVLEIEFICRNEAEVQLGLMMQLTNLDLFNKNYFIDLMQENARSFISSINSKSNEIKSINKAEKVSLSCTPKNDQLEPEVNKKETSKNRAVNQLMLKANNSFKVDCFIGGEEITIEEIPNHTYTSKSASNVEAIVQVSGVIDDKEICRLVTQQIDSSKRKKILELQFSNEQRNTLLEAQLSGTTLKISYTPNLYVKNGISGEKGGTLVGFGECDALEFDFGD</sequence>
<comment type="caution">
    <text evidence="1">The sequence shown here is derived from an EMBL/GenBank/DDBJ whole genome shotgun (WGS) entry which is preliminary data.</text>
</comment>
<dbReference type="RefSeq" id="WP_284305190.1">
    <property type="nucleotide sequence ID" value="NZ_BSOR01000025.1"/>
</dbReference>
<dbReference type="Proteomes" id="UP001156682">
    <property type="component" value="Unassembled WGS sequence"/>
</dbReference>
<proteinExistence type="predicted"/>
<reference evidence="2" key="1">
    <citation type="journal article" date="2019" name="Int. J. Syst. Evol. Microbiol.">
        <title>The Global Catalogue of Microorganisms (GCM) 10K type strain sequencing project: providing services to taxonomists for standard genome sequencing and annotation.</title>
        <authorList>
            <consortium name="The Broad Institute Genomics Platform"/>
            <consortium name="The Broad Institute Genome Sequencing Center for Infectious Disease"/>
            <person name="Wu L."/>
            <person name="Ma J."/>
        </authorList>
    </citation>
    <scope>NUCLEOTIDE SEQUENCE [LARGE SCALE GENOMIC DNA]</scope>
    <source>
        <strain evidence="2">NBRC 100033</strain>
    </source>
</reference>
<gene>
    <name evidence="1" type="ORF">GCM10007878_14310</name>
</gene>
<accession>A0ABQ6A163</accession>
<organism evidence="1 2">
    <name type="scientific">Marinospirillum insulare</name>
    <dbReference type="NCBI Taxonomy" id="217169"/>
    <lineage>
        <taxon>Bacteria</taxon>
        <taxon>Pseudomonadati</taxon>
        <taxon>Pseudomonadota</taxon>
        <taxon>Gammaproteobacteria</taxon>
        <taxon>Oceanospirillales</taxon>
        <taxon>Oceanospirillaceae</taxon>
        <taxon>Marinospirillum</taxon>
    </lineage>
</organism>
<keyword evidence="2" id="KW-1185">Reference proteome</keyword>
<evidence type="ECO:0000313" key="1">
    <source>
        <dbReference type="EMBL" id="GLR63993.1"/>
    </source>
</evidence>
<name>A0ABQ6A163_9GAMM</name>
<protein>
    <submittedName>
        <fullName evidence="1">Uncharacterized protein</fullName>
    </submittedName>
</protein>
<evidence type="ECO:0000313" key="2">
    <source>
        <dbReference type="Proteomes" id="UP001156682"/>
    </source>
</evidence>
<dbReference type="EMBL" id="BSOR01000025">
    <property type="protein sequence ID" value="GLR63993.1"/>
    <property type="molecule type" value="Genomic_DNA"/>
</dbReference>